<evidence type="ECO:0000313" key="3">
    <source>
        <dbReference type="EMBL" id="KAK9943862.1"/>
    </source>
</evidence>
<evidence type="ECO:0000259" key="2">
    <source>
        <dbReference type="Pfam" id="PF23622"/>
    </source>
</evidence>
<dbReference type="InterPro" id="IPR032675">
    <property type="entry name" value="LRR_dom_sf"/>
</dbReference>
<dbReference type="InterPro" id="IPR053781">
    <property type="entry name" value="F-box_AtFBL13-like"/>
</dbReference>
<evidence type="ECO:0000313" key="4">
    <source>
        <dbReference type="Proteomes" id="UP001457282"/>
    </source>
</evidence>
<dbReference type="PANTHER" id="PTHR34145">
    <property type="entry name" value="OS02G0105600 PROTEIN"/>
    <property type="match status" value="1"/>
</dbReference>
<feature type="domain" description="At1g61320/AtMIF1 LRR" evidence="2">
    <location>
        <begin position="112"/>
        <end position="469"/>
    </location>
</feature>
<dbReference type="InterPro" id="IPR036047">
    <property type="entry name" value="F-box-like_dom_sf"/>
</dbReference>
<accession>A0AAW1Y7Y5</accession>
<proteinExistence type="predicted"/>
<name>A0AAW1Y7Y5_RUBAR</name>
<dbReference type="Gene3D" id="1.20.1280.50">
    <property type="match status" value="1"/>
</dbReference>
<dbReference type="Proteomes" id="UP001457282">
    <property type="component" value="Unassembled WGS sequence"/>
</dbReference>
<dbReference type="InterPro" id="IPR053772">
    <property type="entry name" value="At1g61320/At1g61330-like"/>
</dbReference>
<dbReference type="Pfam" id="PF00646">
    <property type="entry name" value="F-box"/>
    <property type="match status" value="1"/>
</dbReference>
<evidence type="ECO:0000259" key="1">
    <source>
        <dbReference type="Pfam" id="PF00646"/>
    </source>
</evidence>
<evidence type="ECO:0008006" key="5">
    <source>
        <dbReference type="Google" id="ProtNLM"/>
    </source>
</evidence>
<feature type="domain" description="F-box" evidence="1">
    <location>
        <begin position="33"/>
        <end position="68"/>
    </location>
</feature>
<dbReference type="InterPro" id="IPR055357">
    <property type="entry name" value="LRR_At1g61320_AtMIF1"/>
</dbReference>
<sequence>MNRSVRPTSQSVEDKDDKWNLEKRRRNDCVDRISVLPYEILVTILTALPLKEAVATSILSQQWRHVWSFTMTLKFDDIDFLAGDHFYRFKCQEQELKDKRSCEFVNRVNGVVKQHRGLNIEQFRGCFFLDSRHSSSIDEWIQFAMQKRVQILELKFFIQICLKIQDYTFPHKLLGFQKGSCGYTTGFKSLKVLQIRCVSLTGEVLEYFLSNCPVLERLEVTHARNLVKLRVVGAPIALKYLAINYCFEIKSIEICGVNIVSFIYGGLEIDLLISNVPLLVELIISEQCFHNYFLRLFFTQFSCCLSNIEILKLHIIRTTYHQNLVFPILTNLKNLELGVVANYYRALHHLTSFLKASPHLQRLVLKFEIHREIPGYRETGKLEKVADCPHHHLKVVEIVGYREHECAAEHVMYLIENVVALEKIVIDPVRTWRYPNGMYRESEEVDAEAKARDHAMHYLGGKVPSTIEFICL</sequence>
<dbReference type="SUPFAM" id="SSF52047">
    <property type="entry name" value="RNI-like"/>
    <property type="match status" value="1"/>
</dbReference>
<dbReference type="EMBL" id="JBEDUW010000002">
    <property type="protein sequence ID" value="KAK9943862.1"/>
    <property type="molecule type" value="Genomic_DNA"/>
</dbReference>
<dbReference type="Pfam" id="PF23622">
    <property type="entry name" value="LRR_At1g61320_AtMIF1"/>
    <property type="match status" value="1"/>
</dbReference>
<dbReference type="InterPro" id="IPR001810">
    <property type="entry name" value="F-box_dom"/>
</dbReference>
<keyword evidence="4" id="KW-1185">Reference proteome</keyword>
<gene>
    <name evidence="3" type="ORF">M0R45_009455</name>
</gene>
<comment type="caution">
    <text evidence="3">The sequence shown here is derived from an EMBL/GenBank/DDBJ whole genome shotgun (WGS) entry which is preliminary data.</text>
</comment>
<dbReference type="Gene3D" id="3.80.10.10">
    <property type="entry name" value="Ribonuclease Inhibitor"/>
    <property type="match status" value="1"/>
</dbReference>
<organism evidence="3 4">
    <name type="scientific">Rubus argutus</name>
    <name type="common">Southern blackberry</name>
    <dbReference type="NCBI Taxonomy" id="59490"/>
    <lineage>
        <taxon>Eukaryota</taxon>
        <taxon>Viridiplantae</taxon>
        <taxon>Streptophyta</taxon>
        <taxon>Embryophyta</taxon>
        <taxon>Tracheophyta</taxon>
        <taxon>Spermatophyta</taxon>
        <taxon>Magnoliopsida</taxon>
        <taxon>eudicotyledons</taxon>
        <taxon>Gunneridae</taxon>
        <taxon>Pentapetalae</taxon>
        <taxon>rosids</taxon>
        <taxon>fabids</taxon>
        <taxon>Rosales</taxon>
        <taxon>Rosaceae</taxon>
        <taxon>Rosoideae</taxon>
        <taxon>Rosoideae incertae sedis</taxon>
        <taxon>Rubus</taxon>
    </lineage>
</organism>
<dbReference type="PANTHER" id="PTHR34145:SF68">
    <property type="entry name" value="FBD DOMAIN-CONTAINING PROTEIN"/>
    <property type="match status" value="1"/>
</dbReference>
<dbReference type="AlphaFoldDB" id="A0AAW1Y7Y5"/>
<dbReference type="SUPFAM" id="SSF81383">
    <property type="entry name" value="F-box domain"/>
    <property type="match status" value="1"/>
</dbReference>
<reference evidence="3 4" key="1">
    <citation type="journal article" date="2023" name="G3 (Bethesda)">
        <title>A chromosome-length genome assembly and annotation of blackberry (Rubus argutus, cv. 'Hillquist').</title>
        <authorList>
            <person name="Bruna T."/>
            <person name="Aryal R."/>
            <person name="Dudchenko O."/>
            <person name="Sargent D.J."/>
            <person name="Mead D."/>
            <person name="Buti M."/>
            <person name="Cavallini A."/>
            <person name="Hytonen T."/>
            <person name="Andres J."/>
            <person name="Pham M."/>
            <person name="Weisz D."/>
            <person name="Mascagni F."/>
            <person name="Usai G."/>
            <person name="Natali L."/>
            <person name="Bassil N."/>
            <person name="Fernandez G.E."/>
            <person name="Lomsadze A."/>
            <person name="Armour M."/>
            <person name="Olukolu B."/>
            <person name="Poorten T."/>
            <person name="Britton C."/>
            <person name="Davik J."/>
            <person name="Ashrafi H."/>
            <person name="Aiden E.L."/>
            <person name="Borodovsky M."/>
            <person name="Worthington M."/>
        </authorList>
    </citation>
    <scope>NUCLEOTIDE SEQUENCE [LARGE SCALE GENOMIC DNA]</scope>
    <source>
        <strain evidence="3">PI 553951</strain>
    </source>
</reference>
<protein>
    <recommendedName>
        <fullName evidence="5">F-box domain-containing protein</fullName>
    </recommendedName>
</protein>
<dbReference type="CDD" id="cd22160">
    <property type="entry name" value="F-box_AtFBL13-like"/>
    <property type="match status" value="1"/>
</dbReference>